<gene>
    <name evidence="1" type="ORF">ALAG00032_LOCUS13099</name>
</gene>
<evidence type="ECO:0000313" key="1">
    <source>
        <dbReference type="EMBL" id="CAE0372315.1"/>
    </source>
</evidence>
<sequence length="468" mass="52423">MEPSSNGALKDGIEVEKKKKKRILIRKKKTKKQHNERLDEEVTLDEARNGENERKLDNAIEFLSLAKSIKNKSEAEKFRLQCLQICQEISSDEKRVLEIKAEANLLIGDVKKAREDSQHIESSCIEIEGALHELQFAICSPKAMISFSQVEILSKRIRVIAPLFALGQVTEAVEAYLSKRPMDAIDLINEALAGYGVSRGGGGYGAPPGKHNKTPNNASLYLFRARCHLILARVSSKRREQAAEARDDISRAATLLGIPDVLFASRIDMEICASIDKDDAAYLVRLRARCDLLAWSKTRPRENQCITLVSAAATLEAGGSADNDFKPTIDSLEAAEIEFDLAQKIDLDQNPKQATYNDHSWLEYDSTYQRFETIVLPKAKDATLSLSILPLPPTQPALVSMTILDSSSSSYDERKRKIRLALLRWHPDKATSFAHKFVPQDRDLLVSTSAEITRRILIEKKQLLLQSQ</sequence>
<dbReference type="AlphaFoldDB" id="A0A7S3NJP1"/>
<reference evidence="1" key="1">
    <citation type="submission" date="2021-01" db="EMBL/GenBank/DDBJ databases">
        <authorList>
            <person name="Corre E."/>
            <person name="Pelletier E."/>
            <person name="Niang G."/>
            <person name="Scheremetjew M."/>
            <person name="Finn R."/>
            <person name="Kale V."/>
            <person name="Holt S."/>
            <person name="Cochrane G."/>
            <person name="Meng A."/>
            <person name="Brown T."/>
            <person name="Cohen L."/>
        </authorList>
    </citation>
    <scope>NUCLEOTIDE SEQUENCE</scope>
    <source>
        <strain evidence="1">CCMP1510</strain>
    </source>
</reference>
<protein>
    <recommendedName>
        <fullName evidence="2">J domain-containing protein</fullName>
    </recommendedName>
</protein>
<accession>A0A7S3NJP1</accession>
<dbReference type="EMBL" id="HBIJ01020002">
    <property type="protein sequence ID" value="CAE0372315.1"/>
    <property type="molecule type" value="Transcribed_RNA"/>
</dbReference>
<organism evidence="1">
    <name type="scientific">Aureoumbra lagunensis</name>
    <dbReference type="NCBI Taxonomy" id="44058"/>
    <lineage>
        <taxon>Eukaryota</taxon>
        <taxon>Sar</taxon>
        <taxon>Stramenopiles</taxon>
        <taxon>Ochrophyta</taxon>
        <taxon>Pelagophyceae</taxon>
        <taxon>Pelagomonadales</taxon>
        <taxon>Aureoumbra</taxon>
    </lineage>
</organism>
<name>A0A7S3NJP1_9STRA</name>
<evidence type="ECO:0008006" key="2">
    <source>
        <dbReference type="Google" id="ProtNLM"/>
    </source>
</evidence>
<proteinExistence type="predicted"/>